<dbReference type="SUPFAM" id="SSF48452">
    <property type="entry name" value="TPR-like"/>
    <property type="match status" value="1"/>
</dbReference>
<proteinExistence type="predicted"/>
<dbReference type="PANTHER" id="PTHR37316">
    <property type="entry name" value="TEICHOIC ACID GLYCEROL-PHOSPHATE PRIMASE"/>
    <property type="match status" value="1"/>
</dbReference>
<dbReference type="PANTHER" id="PTHR37316:SF3">
    <property type="entry name" value="TEICHOIC ACID GLYCEROL-PHOSPHATE TRANSFERASE"/>
    <property type="match status" value="1"/>
</dbReference>
<dbReference type="InterPro" id="IPR051612">
    <property type="entry name" value="Teichoic_Acid_Biosynth"/>
</dbReference>
<evidence type="ECO:0000313" key="2">
    <source>
        <dbReference type="EMBL" id="MPM34331.1"/>
    </source>
</evidence>
<gene>
    <name evidence="2" type="ORF">SDC9_80913</name>
</gene>
<dbReference type="SUPFAM" id="SSF53756">
    <property type="entry name" value="UDP-Glycosyltransferase/glycogen phosphorylase"/>
    <property type="match status" value="1"/>
</dbReference>
<accession>A0A644Z2U4</accession>
<comment type="caution">
    <text evidence="2">The sequence shown here is derived from an EMBL/GenBank/DDBJ whole genome shotgun (WGS) entry which is preliminary data.</text>
</comment>
<name>A0A644Z2U4_9ZZZZ</name>
<protein>
    <recommendedName>
        <fullName evidence="3">Teichoic acid poly(glycerol phosphate) polymerase</fullName>
    </recommendedName>
</protein>
<evidence type="ECO:0000256" key="1">
    <source>
        <dbReference type="SAM" id="Coils"/>
    </source>
</evidence>
<feature type="coiled-coil region" evidence="1">
    <location>
        <begin position="560"/>
        <end position="587"/>
    </location>
</feature>
<organism evidence="2">
    <name type="scientific">bioreactor metagenome</name>
    <dbReference type="NCBI Taxonomy" id="1076179"/>
    <lineage>
        <taxon>unclassified sequences</taxon>
        <taxon>metagenomes</taxon>
        <taxon>ecological metagenomes</taxon>
    </lineage>
</organism>
<dbReference type="InterPro" id="IPR043148">
    <property type="entry name" value="TagF_C"/>
</dbReference>
<dbReference type="GO" id="GO:0047355">
    <property type="term" value="F:CDP-glycerol glycerophosphotransferase activity"/>
    <property type="evidence" value="ECO:0007669"/>
    <property type="project" value="InterPro"/>
</dbReference>
<keyword evidence="1" id="KW-0175">Coiled coil</keyword>
<dbReference type="InterPro" id="IPR011990">
    <property type="entry name" value="TPR-like_helical_dom_sf"/>
</dbReference>
<dbReference type="Gene3D" id="3.40.50.12580">
    <property type="match status" value="1"/>
</dbReference>
<evidence type="ECO:0008006" key="3">
    <source>
        <dbReference type="Google" id="ProtNLM"/>
    </source>
</evidence>
<dbReference type="Gene3D" id="1.25.40.10">
    <property type="entry name" value="Tetratricopeptide repeat domain"/>
    <property type="match status" value="1"/>
</dbReference>
<dbReference type="Pfam" id="PF04464">
    <property type="entry name" value="Glyphos_transf"/>
    <property type="match status" value="1"/>
</dbReference>
<reference evidence="2" key="1">
    <citation type="submission" date="2019-08" db="EMBL/GenBank/DDBJ databases">
        <authorList>
            <person name="Kucharzyk K."/>
            <person name="Murdoch R.W."/>
            <person name="Higgins S."/>
            <person name="Loffler F."/>
        </authorList>
    </citation>
    <scope>NUCLEOTIDE SEQUENCE</scope>
</reference>
<dbReference type="AlphaFoldDB" id="A0A644Z2U4"/>
<sequence>MDIINKIQQLIIENKIEQAFEMIIENENKFLNNSKYWNLKGMLCYKIQEYNLAINCYIKSIDIECDLLDSYFNLIYIYKLMGEKMKAALYSGVALKHTDDINFENELISIFEDDVLVCEYINLIKEVKHNDKIKYQNLSFIKYLATMFNDIDEEYINNIYKNNIDKTWAFVKGGYILTNKEIVSIEDFIKLKRNLQFNVMIKYDADYINVTRDIAKKGINNCFIIVENNRAWELIEIDSQDMEHLKNEDYKRTITLNKFNAADSNVYALIKYIPKKYKEKYKLNIIKGRDVLSLENIVKVPLISSVTISGFNTFTNYPKFTYNIDVGHAGIIMKNCGLMDKKYKNFSFTPQEYKQIDKVCVSSHMSMFIQSAFSSIPEDKYEITGNPRTDTLMLSNGRINLEKLLNKNLENKKIIFNMPTFHIHENSGVVNGEKFDDSIKINGFDYIKFNKFLKENNAICISKVHHAEERLITKSMENLKLENLLFVSNKELDEKNLDLYEILNCADILITDYSSIYGDFVFMNKPCIFVNADIDKYREERGISLEPYDFWTAGPKVQTQNKLELEIGKYLNENDDYKQKREELRDVFYKYKDDQSSLRVWDHIDTVLSEK</sequence>
<dbReference type="GO" id="GO:0016020">
    <property type="term" value="C:membrane"/>
    <property type="evidence" value="ECO:0007669"/>
    <property type="project" value="InterPro"/>
</dbReference>
<dbReference type="InterPro" id="IPR007554">
    <property type="entry name" value="Glycerophosphate_synth"/>
</dbReference>
<dbReference type="EMBL" id="VSSQ01006940">
    <property type="protein sequence ID" value="MPM34331.1"/>
    <property type="molecule type" value="Genomic_DNA"/>
</dbReference>